<keyword evidence="2" id="KW-1185">Reference proteome</keyword>
<sequence>MIINELFSIKNLNSKIYFKKLTLQIENNTMKSIFYYLTIIFGIFALASCSPNQDDNGDFLYGIDYDPTTTDPGSGSETTKLLEKVSGVDSDGESTTVTYTYTDKKLTSVKTEVGTDTETALLTYSNDVITHMDITNVESGDTKLTKVDLLYNSGKLVGANGTTESGGAVLYKSTTNVTYVGDKVSKVVTSMNTEDPDNPGQYILSFEVTSDLTYTGNNISVWKLTTTTASTPPIVIPPIVIESELSNYDSNKNPFGTLPLAYNILSTHYNTSNQGMLGLSTNNYRSVKVTTMGFSQPLNMTYTYDADGYPITMLSSGGDKLNFQYTK</sequence>
<accession>A0A3D9D336</accession>
<dbReference type="AlphaFoldDB" id="A0A3D9D336"/>
<reference evidence="1 2" key="1">
    <citation type="journal article" date="2006" name="Int. J. Syst. Evol. Microbiol.">
        <title>Chryseobacterium hispanicum sp. nov., isolated from the drinking water distribution system of Sevilla, Spain.</title>
        <authorList>
            <person name="Gallego V."/>
            <person name="Garcia M.T."/>
            <person name="Ventosa A."/>
        </authorList>
    </citation>
    <scope>NUCLEOTIDE SEQUENCE [LARGE SCALE GENOMIC DNA]</scope>
    <source>
        <strain evidence="1 2">KCTC 22104</strain>
    </source>
</reference>
<proteinExistence type="predicted"/>
<evidence type="ECO:0000313" key="2">
    <source>
        <dbReference type="Proteomes" id="UP000256326"/>
    </source>
</evidence>
<protein>
    <submittedName>
        <fullName evidence="1">Uncharacterized protein</fullName>
    </submittedName>
</protein>
<gene>
    <name evidence="1" type="ORF">DRF58_03385</name>
</gene>
<evidence type="ECO:0000313" key="1">
    <source>
        <dbReference type="EMBL" id="REC72311.1"/>
    </source>
</evidence>
<comment type="caution">
    <text evidence="1">The sequence shown here is derived from an EMBL/GenBank/DDBJ whole genome shotgun (WGS) entry which is preliminary data.</text>
</comment>
<dbReference type="Proteomes" id="UP000256326">
    <property type="component" value="Unassembled WGS sequence"/>
</dbReference>
<dbReference type="EMBL" id="QNUG01000005">
    <property type="protein sequence ID" value="REC72311.1"/>
    <property type="molecule type" value="Genomic_DNA"/>
</dbReference>
<name>A0A3D9D336_9FLAO</name>
<organism evidence="1 2">
    <name type="scientific">Epilithonimonas hispanica</name>
    <dbReference type="NCBI Taxonomy" id="358687"/>
    <lineage>
        <taxon>Bacteria</taxon>
        <taxon>Pseudomonadati</taxon>
        <taxon>Bacteroidota</taxon>
        <taxon>Flavobacteriia</taxon>
        <taxon>Flavobacteriales</taxon>
        <taxon>Weeksellaceae</taxon>
        <taxon>Chryseobacterium group</taxon>
        <taxon>Epilithonimonas</taxon>
    </lineage>
</organism>